<reference evidence="1" key="1">
    <citation type="submission" date="2022-03" db="EMBL/GenBank/DDBJ databases">
        <authorList>
            <person name="Martin C."/>
        </authorList>
    </citation>
    <scope>NUCLEOTIDE SEQUENCE</scope>
</reference>
<dbReference type="PANTHER" id="PTHR23282">
    <property type="entry name" value="APICAL ENDOSOMAL GLYCOPROTEIN PRECURSOR"/>
    <property type="match status" value="1"/>
</dbReference>
<dbReference type="Gene3D" id="2.60.120.200">
    <property type="match status" value="1"/>
</dbReference>
<protein>
    <submittedName>
        <fullName evidence="1">Uncharacterized protein</fullName>
    </submittedName>
</protein>
<sequence length="100" mass="10894">YRLVFEGVRGNGFYGDIAIDELSVKRGREITTQSPIKTTTRGLPTTRPTNPPVVSTTAVISTDYTCTFRDPALCFIVDGPVEFKWTKHKGSTPTGDTGPS</sequence>
<comment type="caution">
    <text evidence="1">The sequence shown here is derived from an EMBL/GenBank/DDBJ whole genome shotgun (WGS) entry which is preliminary data.</text>
</comment>
<keyword evidence="2" id="KW-1185">Reference proteome</keyword>
<dbReference type="InterPro" id="IPR051560">
    <property type="entry name" value="MAM_domain-containing"/>
</dbReference>
<gene>
    <name evidence="1" type="ORF">OFUS_LOCUS15329</name>
</gene>
<dbReference type="AlphaFoldDB" id="A0A8J1TTK3"/>
<dbReference type="PANTHER" id="PTHR23282:SF101">
    <property type="entry name" value="MAM DOMAIN-CONTAINING PROTEIN"/>
    <property type="match status" value="1"/>
</dbReference>
<feature type="non-terminal residue" evidence="1">
    <location>
        <position position="100"/>
    </location>
</feature>
<feature type="non-terminal residue" evidence="1">
    <location>
        <position position="1"/>
    </location>
</feature>
<organism evidence="1 2">
    <name type="scientific">Owenia fusiformis</name>
    <name type="common">Polychaete worm</name>
    <dbReference type="NCBI Taxonomy" id="6347"/>
    <lineage>
        <taxon>Eukaryota</taxon>
        <taxon>Metazoa</taxon>
        <taxon>Spiralia</taxon>
        <taxon>Lophotrochozoa</taxon>
        <taxon>Annelida</taxon>
        <taxon>Polychaeta</taxon>
        <taxon>Sedentaria</taxon>
        <taxon>Canalipalpata</taxon>
        <taxon>Sabellida</taxon>
        <taxon>Oweniida</taxon>
        <taxon>Oweniidae</taxon>
        <taxon>Owenia</taxon>
    </lineage>
</organism>
<proteinExistence type="predicted"/>
<dbReference type="OrthoDB" id="6107927at2759"/>
<accession>A0A8J1TTK3</accession>
<evidence type="ECO:0000313" key="2">
    <source>
        <dbReference type="Proteomes" id="UP000749559"/>
    </source>
</evidence>
<dbReference type="Proteomes" id="UP000749559">
    <property type="component" value="Unassembled WGS sequence"/>
</dbReference>
<dbReference type="EMBL" id="CAIIXF020000007">
    <property type="protein sequence ID" value="CAH1790070.1"/>
    <property type="molecule type" value="Genomic_DNA"/>
</dbReference>
<name>A0A8J1TTK3_OWEFU</name>
<evidence type="ECO:0000313" key="1">
    <source>
        <dbReference type="EMBL" id="CAH1790070.1"/>
    </source>
</evidence>